<evidence type="ECO:0000256" key="3">
    <source>
        <dbReference type="ARBA" id="ARBA00022801"/>
    </source>
</evidence>
<dbReference type="InterPro" id="IPR013783">
    <property type="entry name" value="Ig-like_fold"/>
</dbReference>
<feature type="region of interest" description="Disordered" evidence="7">
    <location>
        <begin position="660"/>
        <end position="686"/>
    </location>
</feature>
<dbReference type="FunFam" id="3.40.50.200:FF:000043">
    <property type="entry name" value="Peptidase S8"/>
    <property type="match status" value="1"/>
</dbReference>
<dbReference type="SUPFAM" id="SSF49464">
    <property type="entry name" value="Carboxypeptidase regulatory domain-like"/>
    <property type="match status" value="2"/>
</dbReference>
<evidence type="ECO:0000259" key="8">
    <source>
        <dbReference type="Pfam" id="PF00082"/>
    </source>
</evidence>
<dbReference type="PANTHER" id="PTHR43399">
    <property type="entry name" value="SUBTILISIN-RELATED"/>
    <property type="match status" value="1"/>
</dbReference>
<dbReference type="Pfam" id="PF13715">
    <property type="entry name" value="CarbopepD_reg_2"/>
    <property type="match status" value="1"/>
</dbReference>
<dbReference type="Pfam" id="PF00082">
    <property type="entry name" value="Peptidase_S8"/>
    <property type="match status" value="1"/>
</dbReference>
<dbReference type="InterPro" id="IPR000209">
    <property type="entry name" value="Peptidase_S8/S53_dom"/>
</dbReference>
<keyword evidence="4 6" id="KW-0720">Serine protease</keyword>
<dbReference type="InterPro" id="IPR015500">
    <property type="entry name" value="Peptidase_S8_subtilisin-rel"/>
</dbReference>
<dbReference type="PANTHER" id="PTHR43399:SF4">
    <property type="entry name" value="CELL WALL-ASSOCIATED PROTEASE"/>
    <property type="match status" value="1"/>
</dbReference>
<dbReference type="PRINTS" id="PR00723">
    <property type="entry name" value="SUBTILISIN"/>
</dbReference>
<dbReference type="Gene3D" id="2.60.40.10">
    <property type="entry name" value="Immunoglobulins"/>
    <property type="match status" value="2"/>
</dbReference>
<evidence type="ECO:0000256" key="6">
    <source>
        <dbReference type="PROSITE-ProRule" id="PRU01240"/>
    </source>
</evidence>
<dbReference type="EMBL" id="FOHE01000009">
    <property type="protein sequence ID" value="SET33622.1"/>
    <property type="molecule type" value="Genomic_DNA"/>
</dbReference>
<feature type="region of interest" description="Disordered" evidence="7">
    <location>
        <begin position="189"/>
        <end position="215"/>
    </location>
</feature>
<feature type="active site" description="Charge relay system" evidence="5 6">
    <location>
        <position position="289"/>
    </location>
</feature>
<dbReference type="CDD" id="cd07481">
    <property type="entry name" value="Peptidases_S8_BacillopeptidaseF-like"/>
    <property type="match status" value="1"/>
</dbReference>
<protein>
    <submittedName>
        <fullName evidence="10">Bacillopeptidase F. Serine peptidase. MEROPS family S08A</fullName>
    </submittedName>
</protein>
<dbReference type="Pfam" id="PF09136">
    <property type="entry name" value="Glucodextran_B"/>
    <property type="match status" value="2"/>
</dbReference>
<feature type="domain" description="Inhibitor I9" evidence="9">
    <location>
        <begin position="114"/>
        <end position="177"/>
    </location>
</feature>
<feature type="active site" description="Charge relay system" evidence="5 6">
    <location>
        <position position="461"/>
    </location>
</feature>
<evidence type="ECO:0000259" key="9">
    <source>
        <dbReference type="Pfam" id="PF05922"/>
    </source>
</evidence>
<name>A0A1I0DMQ4_9BACI</name>
<comment type="similarity">
    <text evidence="1 6">Belongs to the peptidase S8 family.</text>
</comment>
<accession>A0A1I0DMQ4</accession>
<feature type="domain" description="Peptidase S8/S53" evidence="8">
    <location>
        <begin position="234"/>
        <end position="515"/>
    </location>
</feature>
<organism evidence="10 11">
    <name type="scientific">Oceanobacillus limi</name>
    <dbReference type="NCBI Taxonomy" id="930131"/>
    <lineage>
        <taxon>Bacteria</taxon>
        <taxon>Bacillati</taxon>
        <taxon>Bacillota</taxon>
        <taxon>Bacilli</taxon>
        <taxon>Bacillales</taxon>
        <taxon>Bacillaceae</taxon>
        <taxon>Oceanobacillus</taxon>
    </lineage>
</organism>
<evidence type="ECO:0000256" key="7">
    <source>
        <dbReference type="SAM" id="MobiDB-lite"/>
    </source>
</evidence>
<dbReference type="Proteomes" id="UP000198618">
    <property type="component" value="Unassembled WGS sequence"/>
</dbReference>
<feature type="compositionally biased region" description="Low complexity" evidence="7">
    <location>
        <begin position="1433"/>
        <end position="1443"/>
    </location>
</feature>
<evidence type="ECO:0000256" key="2">
    <source>
        <dbReference type="ARBA" id="ARBA00022670"/>
    </source>
</evidence>
<dbReference type="InterPro" id="IPR023828">
    <property type="entry name" value="Peptidase_S8_Ser-AS"/>
</dbReference>
<dbReference type="InterPro" id="IPR051048">
    <property type="entry name" value="Peptidase_S8/S53_subtilisin"/>
</dbReference>
<feature type="compositionally biased region" description="Basic and acidic residues" evidence="7">
    <location>
        <begin position="189"/>
        <end position="207"/>
    </location>
</feature>
<dbReference type="Gene3D" id="3.40.50.200">
    <property type="entry name" value="Peptidase S8/S53 domain"/>
    <property type="match status" value="1"/>
</dbReference>
<evidence type="ECO:0000256" key="5">
    <source>
        <dbReference type="PIRSR" id="PIRSR615500-1"/>
    </source>
</evidence>
<dbReference type="Gene3D" id="2.60.120.260">
    <property type="entry name" value="Galactose-binding domain-like"/>
    <property type="match status" value="1"/>
</dbReference>
<evidence type="ECO:0000256" key="1">
    <source>
        <dbReference type="ARBA" id="ARBA00011073"/>
    </source>
</evidence>
<dbReference type="GO" id="GO:0006508">
    <property type="term" value="P:proteolysis"/>
    <property type="evidence" value="ECO:0007669"/>
    <property type="project" value="UniProtKB-KW"/>
</dbReference>
<feature type="region of interest" description="Disordered" evidence="7">
    <location>
        <begin position="1415"/>
        <end position="1443"/>
    </location>
</feature>
<evidence type="ECO:0000313" key="10">
    <source>
        <dbReference type="EMBL" id="SET33622.1"/>
    </source>
</evidence>
<dbReference type="SUPFAM" id="SSF52743">
    <property type="entry name" value="Subtilisin-like"/>
    <property type="match status" value="1"/>
</dbReference>
<proteinExistence type="inferred from homology"/>
<dbReference type="InterPro" id="IPR010259">
    <property type="entry name" value="S8pro/Inhibitor_I9"/>
</dbReference>
<dbReference type="InterPro" id="IPR036852">
    <property type="entry name" value="Peptidase_S8/S53_dom_sf"/>
</dbReference>
<sequence>MSKKRKQVRAFSVIATILMVFSLITPGFVGAESNGNSSYSLNDSKQSTSQAKVTSSLTEQFKENDKVTFLIKFGDKADPMKAASKAKAEAEKAKLSAYNQEFKQRSAVISELKATALESQQNVMHYLEQEAEKGNAKDIRSFHIVNGIAVTATKEVAQKVASFAEVEKVLPNEKRQLINATERNVPFKEVEKVTPEEKKKLTKDSAKPENNTQNTEWNVERVGAPDVWSMGFDGTGTVVANIDTGVEWDHPALMEKYAGYDAATGEVDHTYSFFDPVNGETVPYDNDGHGTHTMGTMVGGEDDGSNQIGVAPGAKWIAVQAFTDDGAYDADLLAAAEWILAPGGDASKAPDVVNNSWGGGPGLDEWYRDAVIAWRAADIFPAFAAGNTTLFNPGGPGSVAAPSNYPESFAVGATDSSDNLAEFSLEGPSPYDEVKPDISAPGVAVRSSVPGGGYSSYNGTSMATPAVAGVVALLRDINGNLSVDDLEEILMEHADAEAGTNGTYPDSPNNGFGHGIVDAFTAASAIADGLGTIEGVVTMDGEDTEAPVFEHDAPDEVLSGVELPLSVVVSDNVSVTSVEVSYGGNTLEAEQVSGNHKSGEFAVTIPAEDITGDSFTYQWVINDFGGNEVVSDEYVVTLTEPIFFEDFEVNPEWDIVASGSGEASWEWGQPESGPDSAPSGENLYGTNLSGDYNNNEETYLDLPAIELPEGEAFIQFDHWYDIESNWDYGLLVATNDPAGEWTVLEELTGSSSGWETVAYDLSEFSGDDVYLSFLLETDGSVTYPGWFIDNVTIADIPLIEVSTNGISSTQVVQPSDIPLDATVSVLESGRSTSTNPIDGSYSLTHNAGDFTVVAEAYGYASQEESVSLGADETVQANFTLDELPQATVSGTVTSENSGNPIEGATLLLEEDANVDPVETDENGQFELTGYEGTYTLKVVARDFHSQEIEIDLHEDMTLDIELEPFYTVPGGEIGYDDGTAENARAFYDAGNAWAVKMSLPEGRDSAIVTDGVFQFHGEDWPVPGDTPFAVEVWSAGDDGMPDEKLAGPVDAEAIRDLNEWTVVDLREHNIQVEGDFFMVYVQTQANPNTPGLATDENGTYAERSYERVGGAWGQSPADEGNYMIRARVAYGVDDPVIQSPADGEITNDSNVTVEGTASPSTTVNLLNNGEEVGTAEIGDNGEFAFDVELSEGTNEFTAVSIVNDEEASQSETVAVTLDTQAPELTIDQPTDGDKTNRETVTVEGTIADDHLDTVTVNGQQASVNDGTYSKRIILDEGENVIEVVASDLAGNESTETVTVEADYTAPEIENVTPTEDQNLETGESVQIEFESEEGLRATFAIHMPLTNLGVSNNPSALPMANPTELPMMDMGDGRYVGYWTVPSNLIADGARIEVKVVDEFGNETRQFADGKLFINVDEDDGNNGNGKAKGKQKGNNGKAKGKN</sequence>
<keyword evidence="11" id="KW-1185">Reference proteome</keyword>
<dbReference type="Gene3D" id="2.60.40.1120">
    <property type="entry name" value="Carboxypeptidase-like, regulatory domain"/>
    <property type="match status" value="2"/>
</dbReference>
<dbReference type="PROSITE" id="PS00138">
    <property type="entry name" value="SUBTILASE_SER"/>
    <property type="match status" value="1"/>
</dbReference>
<evidence type="ECO:0000256" key="4">
    <source>
        <dbReference type="ARBA" id="ARBA00022825"/>
    </source>
</evidence>
<keyword evidence="3 6" id="KW-0378">Hydrolase</keyword>
<gene>
    <name evidence="10" type="ORF">SAMN05216389_10938</name>
</gene>
<keyword evidence="2 6" id="KW-0645">Protease</keyword>
<dbReference type="PROSITE" id="PS51892">
    <property type="entry name" value="SUBTILASE"/>
    <property type="match status" value="1"/>
</dbReference>
<feature type="active site" description="Charge relay system" evidence="5 6">
    <location>
        <position position="243"/>
    </location>
</feature>
<reference evidence="10 11" key="1">
    <citation type="submission" date="2016-10" db="EMBL/GenBank/DDBJ databases">
        <authorList>
            <person name="de Groot N.N."/>
        </authorList>
    </citation>
    <scope>NUCLEOTIDE SEQUENCE [LARGE SCALE GENOMIC DNA]</scope>
    <source>
        <strain evidence="10 11">IBRC-M 10780</strain>
    </source>
</reference>
<evidence type="ECO:0000313" key="11">
    <source>
        <dbReference type="Proteomes" id="UP000198618"/>
    </source>
</evidence>
<dbReference type="GO" id="GO:0004252">
    <property type="term" value="F:serine-type endopeptidase activity"/>
    <property type="evidence" value="ECO:0007669"/>
    <property type="project" value="UniProtKB-UniRule"/>
</dbReference>
<dbReference type="InterPro" id="IPR033857">
    <property type="entry name" value="Bacillopeptidase_F"/>
</dbReference>
<dbReference type="STRING" id="930131.SAMN05216389_10938"/>
<dbReference type="Pfam" id="PF20773">
    <property type="entry name" value="InhA-like_MAM"/>
    <property type="match status" value="1"/>
</dbReference>
<dbReference type="Pfam" id="PF05922">
    <property type="entry name" value="Inhibitor_I9"/>
    <property type="match status" value="1"/>
</dbReference>
<dbReference type="InterPro" id="IPR008969">
    <property type="entry name" value="CarboxyPept-like_regulatory"/>
</dbReference>